<dbReference type="GO" id="GO:0007026">
    <property type="term" value="P:negative regulation of microtubule depolymerization"/>
    <property type="evidence" value="ECO:0007669"/>
    <property type="project" value="TreeGrafter"/>
</dbReference>
<dbReference type="InterPro" id="IPR001715">
    <property type="entry name" value="CH_dom"/>
</dbReference>
<proteinExistence type="predicted"/>
<dbReference type="PANTHER" id="PTHR21595">
    <property type="entry name" value="PATRONIN"/>
    <property type="match status" value="1"/>
</dbReference>
<dbReference type="EMBL" id="KB201091">
    <property type="protein sequence ID" value="ESO99189.1"/>
    <property type="molecule type" value="Genomic_DNA"/>
</dbReference>
<dbReference type="OrthoDB" id="2125658at2759"/>
<dbReference type="Proteomes" id="UP000030746">
    <property type="component" value="Unassembled WGS sequence"/>
</dbReference>
<dbReference type="PROSITE" id="PS50021">
    <property type="entry name" value="CH"/>
    <property type="match status" value="1"/>
</dbReference>
<evidence type="ECO:0000313" key="3">
    <source>
        <dbReference type="Proteomes" id="UP000030746"/>
    </source>
</evidence>
<dbReference type="STRING" id="225164.V4CBF0"/>
<dbReference type="InterPro" id="IPR036872">
    <property type="entry name" value="CH_dom_sf"/>
</dbReference>
<dbReference type="Pfam" id="PF25532">
    <property type="entry name" value="CH_CAMSAP2_N"/>
    <property type="match status" value="1"/>
</dbReference>
<evidence type="ECO:0000313" key="2">
    <source>
        <dbReference type="EMBL" id="ESO99189.1"/>
    </source>
</evidence>
<dbReference type="GeneID" id="20234525"/>
<dbReference type="CTD" id="20234525"/>
<protein>
    <recommendedName>
        <fullName evidence="1">Calponin-homology (CH) domain-containing protein</fullName>
    </recommendedName>
</protein>
<dbReference type="HOGENOM" id="CLU_889212_0_0_1"/>
<dbReference type="GO" id="GO:0036449">
    <property type="term" value="C:microtubule minus-end"/>
    <property type="evidence" value="ECO:0007669"/>
    <property type="project" value="TreeGrafter"/>
</dbReference>
<dbReference type="GO" id="GO:0005516">
    <property type="term" value="F:calmodulin binding"/>
    <property type="evidence" value="ECO:0007669"/>
    <property type="project" value="InterPro"/>
</dbReference>
<feature type="domain" description="Calponin-homology (CH)" evidence="1">
    <location>
        <begin position="157"/>
        <end position="286"/>
    </location>
</feature>
<dbReference type="SUPFAM" id="SSF47576">
    <property type="entry name" value="Calponin-homology domain, CH-domain"/>
    <property type="match status" value="1"/>
</dbReference>
<dbReference type="GO" id="GO:0031122">
    <property type="term" value="P:cytoplasmic microtubule organization"/>
    <property type="evidence" value="ECO:0007669"/>
    <property type="project" value="TreeGrafter"/>
</dbReference>
<dbReference type="InterPro" id="IPR058042">
    <property type="entry name" value="CAMSAP_N"/>
</dbReference>
<organism evidence="2 3">
    <name type="scientific">Lottia gigantea</name>
    <name type="common">Giant owl limpet</name>
    <dbReference type="NCBI Taxonomy" id="225164"/>
    <lineage>
        <taxon>Eukaryota</taxon>
        <taxon>Metazoa</taxon>
        <taxon>Spiralia</taxon>
        <taxon>Lophotrochozoa</taxon>
        <taxon>Mollusca</taxon>
        <taxon>Gastropoda</taxon>
        <taxon>Patellogastropoda</taxon>
        <taxon>Lottioidea</taxon>
        <taxon>Lottiidae</taxon>
        <taxon>Lottia</taxon>
    </lineage>
</organism>
<evidence type="ECO:0000259" key="1">
    <source>
        <dbReference type="PROSITE" id="PS50021"/>
    </source>
</evidence>
<dbReference type="RefSeq" id="XP_009050148.1">
    <property type="nucleotide sequence ID" value="XM_009051900.1"/>
</dbReference>
<dbReference type="GO" id="GO:0051011">
    <property type="term" value="F:microtubule minus-end binding"/>
    <property type="evidence" value="ECO:0007669"/>
    <property type="project" value="TreeGrafter"/>
</dbReference>
<name>V4CBF0_LOTGI</name>
<sequence length="322" mass="36197">MIFKKCSLSFQARIRASISWVLQKAYGNNIPSDFTDPFYETDTGSWLIKPILVNALSSSEVYCNACSNIFPETVLQRHGHSAILHILSRKSIYVTDSDDVAVTETVLQKTAPFHVKGHLALINGLMMAYAAETASVENVVQAVRRVTTFNASSELPSTVEDSIVFWINKICSASQFAVGNQVIQGETRREPYPVIENLSEDIGDGCSLACLITFYCPKYLKFTDICMKENVGIADSLYNLRLVRTFCEKHLPSKCFHFTYEDLLYSTNKMRENIIVLLAELFYWFELNPASCVQRSGNKDADTEGRWCSAVLRFVVAKTPSN</sequence>
<dbReference type="InterPro" id="IPR022613">
    <property type="entry name" value="CH_CAMSAP_2"/>
</dbReference>
<dbReference type="AlphaFoldDB" id="V4CBF0"/>
<dbReference type="PANTHER" id="PTHR21595:SF0">
    <property type="entry name" value="PATRONIN"/>
    <property type="match status" value="1"/>
</dbReference>
<dbReference type="InterPro" id="IPR032940">
    <property type="entry name" value="CAMSAP"/>
</dbReference>
<dbReference type="CDD" id="cd00014">
    <property type="entry name" value="CH_SF"/>
    <property type="match status" value="1"/>
</dbReference>
<dbReference type="OMA" id="PPMEDLM"/>
<dbReference type="KEGG" id="lgi:LOTGIDRAFT_142008"/>
<keyword evidence="3" id="KW-1185">Reference proteome</keyword>
<dbReference type="Pfam" id="PF11971">
    <property type="entry name" value="CAMSAP_CH"/>
    <property type="match status" value="1"/>
</dbReference>
<gene>
    <name evidence="2" type="ORF">LOTGIDRAFT_142008</name>
</gene>
<accession>V4CBF0</accession>
<reference evidence="2 3" key="1">
    <citation type="journal article" date="2013" name="Nature">
        <title>Insights into bilaterian evolution from three spiralian genomes.</title>
        <authorList>
            <person name="Simakov O."/>
            <person name="Marletaz F."/>
            <person name="Cho S.J."/>
            <person name="Edsinger-Gonzales E."/>
            <person name="Havlak P."/>
            <person name="Hellsten U."/>
            <person name="Kuo D.H."/>
            <person name="Larsson T."/>
            <person name="Lv J."/>
            <person name="Arendt D."/>
            <person name="Savage R."/>
            <person name="Osoegawa K."/>
            <person name="de Jong P."/>
            <person name="Grimwood J."/>
            <person name="Chapman J.A."/>
            <person name="Shapiro H."/>
            <person name="Aerts A."/>
            <person name="Otillar R.P."/>
            <person name="Terry A.Y."/>
            <person name="Boore J.L."/>
            <person name="Grigoriev I.V."/>
            <person name="Lindberg D.R."/>
            <person name="Seaver E.C."/>
            <person name="Weisblat D.A."/>
            <person name="Putnam N.H."/>
            <person name="Rokhsar D.S."/>
        </authorList>
    </citation>
    <scope>NUCLEOTIDE SEQUENCE [LARGE SCALE GENOMIC DNA]</scope>
</reference>